<sequence length="279" mass="31873">MPIPHPVPAARPTLAESADRHRLYECAVQNPRSEVDFIDRTYRQLRGRSARWLREDFCGTAAVCCEWVRRRKTNRALGVDLDPVVLDWGRCHNLAALPASQRARVQLLEQDVATAASRPLDLVLAMNFSYWLLAGRAALRAYFAQVRAALAPDGVFLLDAYGGYDAYRRIIEERPVDDPELGRFAYQWEQALYDPISGRLVCYIHFNFADGSRLERAFTYDWRLWSLPEIRELLTEAGFSRVLVYWQGWDPDGRPDGHFQPVATGEPDAGWIAYLSAEP</sequence>
<proteinExistence type="predicted"/>
<organism evidence="1 2">
    <name type="scientific">Candidatus Thiodictyon syntrophicum</name>
    <dbReference type="NCBI Taxonomy" id="1166950"/>
    <lineage>
        <taxon>Bacteria</taxon>
        <taxon>Pseudomonadati</taxon>
        <taxon>Pseudomonadota</taxon>
        <taxon>Gammaproteobacteria</taxon>
        <taxon>Chromatiales</taxon>
        <taxon>Chromatiaceae</taxon>
        <taxon>Thiodictyon</taxon>
    </lineage>
</organism>
<keyword evidence="1" id="KW-0489">Methyltransferase</keyword>
<dbReference type="SUPFAM" id="SSF53335">
    <property type="entry name" value="S-adenosyl-L-methionine-dependent methyltransferases"/>
    <property type="match status" value="1"/>
</dbReference>
<dbReference type="GO" id="GO:0032259">
    <property type="term" value="P:methylation"/>
    <property type="evidence" value="ECO:0007669"/>
    <property type="project" value="UniProtKB-KW"/>
</dbReference>
<dbReference type="PANTHER" id="PTHR37211">
    <property type="entry name" value="EXPRESSED PROTEIN"/>
    <property type="match status" value="1"/>
</dbReference>
<dbReference type="EMBL" id="CP020370">
    <property type="protein sequence ID" value="AUB83198.1"/>
    <property type="molecule type" value="Genomic_DNA"/>
</dbReference>
<dbReference type="PANTHER" id="PTHR37211:SF1">
    <property type="entry name" value="EXPRESSED PROTEIN"/>
    <property type="match status" value="1"/>
</dbReference>
<dbReference type="OrthoDB" id="9786084at2"/>
<protein>
    <submittedName>
        <fullName evidence="1">SAM-dependent methyltransferase</fullName>
    </submittedName>
</protein>
<keyword evidence="2" id="KW-1185">Reference proteome</keyword>
<name>A0A2K8UC82_9GAMM</name>
<accession>A0A2K8UC82</accession>
<gene>
    <name evidence="1" type="ORF">THSYN_21130</name>
</gene>
<dbReference type="CDD" id="cd02440">
    <property type="entry name" value="AdoMet_MTases"/>
    <property type="match status" value="1"/>
</dbReference>
<dbReference type="Gene3D" id="2.20.25.110">
    <property type="entry name" value="S-adenosyl-L-methionine-dependent methyltransferases"/>
    <property type="match status" value="1"/>
</dbReference>
<dbReference type="RefSeq" id="WP_100920890.1">
    <property type="nucleotide sequence ID" value="NZ_CP020370.1"/>
</dbReference>
<dbReference type="GO" id="GO:0008168">
    <property type="term" value="F:methyltransferase activity"/>
    <property type="evidence" value="ECO:0007669"/>
    <property type="project" value="UniProtKB-KW"/>
</dbReference>
<evidence type="ECO:0000313" key="2">
    <source>
        <dbReference type="Proteomes" id="UP000232638"/>
    </source>
</evidence>
<keyword evidence="1" id="KW-0808">Transferase</keyword>
<reference evidence="1 2" key="1">
    <citation type="submission" date="2017-03" db="EMBL/GenBank/DDBJ databases">
        <title>Complete genome sequence of Candidatus 'Thiodictyon syntrophicum' sp. nov. strain Cad16T, a photolithoautotroph purple sulfur bacterium isolated from an alpine meromictic lake.</title>
        <authorList>
            <person name="Luedin S.M."/>
            <person name="Pothier J.F."/>
            <person name="Danza F."/>
            <person name="Storelli N."/>
            <person name="Wittwer M."/>
            <person name="Tonolla M."/>
        </authorList>
    </citation>
    <scope>NUCLEOTIDE SEQUENCE [LARGE SCALE GENOMIC DNA]</scope>
    <source>
        <strain evidence="1 2">Cad16T</strain>
    </source>
</reference>
<dbReference type="KEGG" id="tsy:THSYN_21130"/>
<dbReference type="Gene3D" id="3.40.50.150">
    <property type="entry name" value="Vaccinia Virus protein VP39"/>
    <property type="match status" value="1"/>
</dbReference>
<dbReference type="AlphaFoldDB" id="A0A2K8UC82"/>
<evidence type="ECO:0000313" key="1">
    <source>
        <dbReference type="EMBL" id="AUB83198.1"/>
    </source>
</evidence>
<dbReference type="InterPro" id="IPR029063">
    <property type="entry name" value="SAM-dependent_MTases_sf"/>
</dbReference>
<dbReference type="Proteomes" id="UP000232638">
    <property type="component" value="Chromosome"/>
</dbReference>